<dbReference type="InterPro" id="IPR013424">
    <property type="entry name" value="Ice-binding_C"/>
</dbReference>
<reference evidence="2" key="1">
    <citation type="submission" date="2018-06" db="EMBL/GenBank/DDBJ databases">
        <authorList>
            <person name="Zhirakovskaya E."/>
        </authorList>
    </citation>
    <scope>NUCLEOTIDE SEQUENCE</scope>
</reference>
<name>A0A3B0SB28_9ZZZZ</name>
<protein>
    <recommendedName>
        <fullName evidence="1">Ice-binding protein C-terminal domain-containing protein</fullName>
    </recommendedName>
</protein>
<dbReference type="Pfam" id="PF07589">
    <property type="entry name" value="PEP-CTERM"/>
    <property type="match status" value="1"/>
</dbReference>
<organism evidence="2">
    <name type="scientific">hydrothermal vent metagenome</name>
    <dbReference type="NCBI Taxonomy" id="652676"/>
    <lineage>
        <taxon>unclassified sequences</taxon>
        <taxon>metagenomes</taxon>
        <taxon>ecological metagenomes</taxon>
    </lineage>
</organism>
<dbReference type="NCBIfam" id="NF038118">
    <property type="entry name" value="PEP_CTERM_CCXG"/>
    <property type="match status" value="1"/>
</dbReference>
<evidence type="ECO:0000313" key="2">
    <source>
        <dbReference type="EMBL" id="VAV92295.1"/>
    </source>
</evidence>
<sequence length="216" mass="22600">MPIKSSGRIIATAVGLFGLTMTSVAHATPITFSSITMEVRTTDNISVNGGDTAGSLLTRFNDGSEICTVNIEEFTAIGGKQNCGTAPHDDLATLYTVTYSLDAGTALFELGADWGLGGIIMGTDGGDIIRTDDIWWSYNWNNADVLDFSITGSGVGSFQLLGFESCCSGANSLRVSTDGGQTFSAVITTVPEPAALALLGLGLMGLTTARRRRKQL</sequence>
<proteinExistence type="predicted"/>
<gene>
    <name evidence="2" type="ORF">MNBD_ALPHA01-213</name>
</gene>
<accession>A0A3B0SB28</accession>
<evidence type="ECO:0000259" key="1">
    <source>
        <dbReference type="Pfam" id="PF07589"/>
    </source>
</evidence>
<dbReference type="AlphaFoldDB" id="A0A3B0SB28"/>
<dbReference type="EMBL" id="UOEJ01000032">
    <property type="protein sequence ID" value="VAV92295.1"/>
    <property type="molecule type" value="Genomic_DNA"/>
</dbReference>
<dbReference type="NCBIfam" id="TIGR02595">
    <property type="entry name" value="PEP_CTERM"/>
    <property type="match status" value="1"/>
</dbReference>
<feature type="domain" description="Ice-binding protein C-terminal" evidence="1">
    <location>
        <begin position="189"/>
        <end position="213"/>
    </location>
</feature>